<evidence type="ECO:0000313" key="3">
    <source>
        <dbReference type="Proteomes" id="UP001498398"/>
    </source>
</evidence>
<feature type="compositionally biased region" description="Polar residues" evidence="1">
    <location>
        <begin position="118"/>
        <end position="142"/>
    </location>
</feature>
<dbReference type="SUPFAM" id="SSF52540">
    <property type="entry name" value="P-loop containing nucleoside triphosphate hydrolases"/>
    <property type="match status" value="1"/>
</dbReference>
<name>A0ABR1J0L2_9AGAR</name>
<evidence type="ECO:0000313" key="2">
    <source>
        <dbReference type="EMBL" id="KAK7446751.1"/>
    </source>
</evidence>
<proteinExistence type="predicted"/>
<dbReference type="Gene3D" id="1.20.58.530">
    <property type="match status" value="1"/>
</dbReference>
<dbReference type="EMBL" id="JBANRG010000043">
    <property type="protein sequence ID" value="KAK7446751.1"/>
    <property type="molecule type" value="Genomic_DNA"/>
</dbReference>
<dbReference type="InterPro" id="IPR027417">
    <property type="entry name" value="P-loop_NTPase"/>
</dbReference>
<accession>A0ABR1J0L2</accession>
<organism evidence="2 3">
    <name type="scientific">Marasmiellus scandens</name>
    <dbReference type="NCBI Taxonomy" id="2682957"/>
    <lineage>
        <taxon>Eukaryota</taxon>
        <taxon>Fungi</taxon>
        <taxon>Dikarya</taxon>
        <taxon>Basidiomycota</taxon>
        <taxon>Agaricomycotina</taxon>
        <taxon>Agaricomycetes</taxon>
        <taxon>Agaricomycetidae</taxon>
        <taxon>Agaricales</taxon>
        <taxon>Marasmiineae</taxon>
        <taxon>Omphalotaceae</taxon>
        <taxon>Marasmiellus</taxon>
    </lineage>
</organism>
<reference evidence="2 3" key="1">
    <citation type="submission" date="2024-01" db="EMBL/GenBank/DDBJ databases">
        <title>A draft genome for the cacao thread blight pathogen Marasmiellus scandens.</title>
        <authorList>
            <person name="Baruah I.K."/>
            <person name="Leung J."/>
            <person name="Bukari Y."/>
            <person name="Amoako-Attah I."/>
            <person name="Meinhardt L.W."/>
            <person name="Bailey B.A."/>
            <person name="Cohen S.P."/>
        </authorList>
    </citation>
    <scope>NUCLEOTIDE SEQUENCE [LARGE SCALE GENOMIC DNA]</scope>
    <source>
        <strain evidence="2 3">GH-19</strain>
    </source>
</reference>
<keyword evidence="3" id="KW-1185">Reference proteome</keyword>
<comment type="caution">
    <text evidence="2">The sequence shown here is derived from an EMBL/GenBank/DDBJ whole genome shotgun (WGS) entry which is preliminary data.</text>
</comment>
<dbReference type="PANTHER" id="PTHR13140">
    <property type="entry name" value="MYOSIN"/>
    <property type="match status" value="1"/>
</dbReference>
<feature type="region of interest" description="Disordered" evidence="1">
    <location>
        <begin position="118"/>
        <end position="144"/>
    </location>
</feature>
<feature type="region of interest" description="Disordered" evidence="1">
    <location>
        <begin position="242"/>
        <end position="361"/>
    </location>
</feature>
<dbReference type="Proteomes" id="UP001498398">
    <property type="component" value="Unassembled WGS sequence"/>
</dbReference>
<protein>
    <submittedName>
        <fullName evidence="2">Uncharacterized protein</fullName>
    </submittedName>
</protein>
<gene>
    <name evidence="2" type="ORF">VKT23_014447</name>
</gene>
<sequence length="412" mass="44555">MVTSSKTVCPCQPFRPWTTLLKSALPEKPQRKPGGVLAIVNKAASSFKSGKAGDHRNEDMLQDLVTKFGVHVSFVTSPNVGAASDRTQFGINHYAGTVPHDVTDFVDKDTTRTLSTLPSAKSLTSPKPVSCTRPNDSGSANSFDKRRVKAQIRSLLLPDIVSRKSMEFIADYELDVFCDRYVPRMQGSAQERITQCVRANGWKEGIDYLVGHRMIWLAFPAWKMVEDTVRAAEKDAKKALADAGMGSAEDDEAVSVAPDDGTEYTHQEGAATYAGGYGTPRGLAPQSAGDGMGYESSENLVTRRAGPDASSFRDPNTAYAAGGLQTPTMPTHQYSDEGGAWGGSEWDKKDPSMGGGSAPAYSSAKEADGLVVKEAPNAVEEVPSTRIRRWWLWTVWAYTWVIPSFCSVPLGG</sequence>
<evidence type="ECO:0000256" key="1">
    <source>
        <dbReference type="SAM" id="MobiDB-lite"/>
    </source>
</evidence>